<feature type="transmembrane region" description="Helical" evidence="1">
    <location>
        <begin position="165"/>
        <end position="184"/>
    </location>
</feature>
<dbReference type="OrthoDB" id="2847781at2759"/>
<dbReference type="RefSeq" id="XP_024734297.1">
    <property type="nucleotide sequence ID" value="XM_024875054.1"/>
</dbReference>
<sequence length="201" mass="22698">MLDIHDGCDPYGPSLVAGPWTFPLNLLLGLWVMALSLALGALFFFMALLIIFPTNFLLNKFLPSIIRPENDLGASIGIRQGFAFFLCLIVIDVQLCVTDLKSTLVQSLINWAFLVAMVLPGFILNMFLEKYAESFPRVSRSVFITWEDETKRRAVARGPKENPTALCFGMFLYTTVWCIAWYSYRYNPEGTVDRGWTGVFG</sequence>
<evidence type="ECO:0000313" key="3">
    <source>
        <dbReference type="Proteomes" id="UP000235371"/>
    </source>
</evidence>
<name>A0A2J6T3A5_9HELO</name>
<evidence type="ECO:0000256" key="1">
    <source>
        <dbReference type="SAM" id="Phobius"/>
    </source>
</evidence>
<accession>A0A2J6T3A5</accession>
<feature type="transmembrane region" description="Helical" evidence="1">
    <location>
        <begin position="72"/>
        <end position="91"/>
    </location>
</feature>
<protein>
    <submittedName>
        <fullName evidence="2">Uncharacterized protein</fullName>
    </submittedName>
</protein>
<evidence type="ECO:0000313" key="2">
    <source>
        <dbReference type="EMBL" id="PMD57393.1"/>
    </source>
</evidence>
<feature type="transmembrane region" description="Helical" evidence="1">
    <location>
        <begin position="111"/>
        <end position="128"/>
    </location>
</feature>
<dbReference type="EMBL" id="KZ613847">
    <property type="protein sequence ID" value="PMD57393.1"/>
    <property type="molecule type" value="Genomic_DNA"/>
</dbReference>
<dbReference type="InParanoid" id="A0A2J6T3A5"/>
<reference evidence="2 3" key="1">
    <citation type="submission" date="2016-04" db="EMBL/GenBank/DDBJ databases">
        <title>A degradative enzymes factory behind the ericoid mycorrhizal symbiosis.</title>
        <authorList>
            <consortium name="DOE Joint Genome Institute"/>
            <person name="Martino E."/>
            <person name="Morin E."/>
            <person name="Grelet G."/>
            <person name="Kuo A."/>
            <person name="Kohler A."/>
            <person name="Daghino S."/>
            <person name="Barry K."/>
            <person name="Choi C."/>
            <person name="Cichocki N."/>
            <person name="Clum A."/>
            <person name="Copeland A."/>
            <person name="Hainaut M."/>
            <person name="Haridas S."/>
            <person name="Labutti K."/>
            <person name="Lindquist E."/>
            <person name="Lipzen A."/>
            <person name="Khouja H.-R."/>
            <person name="Murat C."/>
            <person name="Ohm R."/>
            <person name="Olson A."/>
            <person name="Spatafora J."/>
            <person name="Veneault-Fourrey C."/>
            <person name="Henrissat B."/>
            <person name="Grigoriev I."/>
            <person name="Martin F."/>
            <person name="Perotto S."/>
        </authorList>
    </citation>
    <scope>NUCLEOTIDE SEQUENCE [LARGE SCALE GENOMIC DNA]</scope>
    <source>
        <strain evidence="2 3">E</strain>
    </source>
</reference>
<keyword evidence="3" id="KW-1185">Reference proteome</keyword>
<proteinExistence type="predicted"/>
<dbReference type="Proteomes" id="UP000235371">
    <property type="component" value="Unassembled WGS sequence"/>
</dbReference>
<dbReference type="AlphaFoldDB" id="A0A2J6T3A5"/>
<keyword evidence="1" id="KW-0812">Transmembrane</keyword>
<feature type="transmembrane region" description="Helical" evidence="1">
    <location>
        <begin position="28"/>
        <end position="52"/>
    </location>
</feature>
<keyword evidence="1" id="KW-0472">Membrane</keyword>
<dbReference type="GeneID" id="36583134"/>
<keyword evidence="1" id="KW-1133">Transmembrane helix</keyword>
<organism evidence="2 3">
    <name type="scientific">Hyaloscypha bicolor E</name>
    <dbReference type="NCBI Taxonomy" id="1095630"/>
    <lineage>
        <taxon>Eukaryota</taxon>
        <taxon>Fungi</taxon>
        <taxon>Dikarya</taxon>
        <taxon>Ascomycota</taxon>
        <taxon>Pezizomycotina</taxon>
        <taxon>Leotiomycetes</taxon>
        <taxon>Helotiales</taxon>
        <taxon>Hyaloscyphaceae</taxon>
        <taxon>Hyaloscypha</taxon>
        <taxon>Hyaloscypha bicolor</taxon>
    </lineage>
</organism>
<gene>
    <name evidence="2" type="ORF">K444DRAFT_53212</name>
</gene>